<evidence type="ECO:0000256" key="4">
    <source>
        <dbReference type="ARBA" id="ARBA00023062"/>
    </source>
</evidence>
<dbReference type="GeneID" id="20307609"/>
<dbReference type="GO" id="GO:0005739">
    <property type="term" value="C:mitochondrion"/>
    <property type="evidence" value="ECO:0007669"/>
    <property type="project" value="TreeGrafter"/>
</dbReference>
<evidence type="ECO:0000259" key="6">
    <source>
        <dbReference type="Pfam" id="PF01619"/>
    </source>
</evidence>
<evidence type="ECO:0000313" key="8">
    <source>
        <dbReference type="Proteomes" id="UP000007304"/>
    </source>
</evidence>
<evidence type="ECO:0000256" key="1">
    <source>
        <dbReference type="ARBA" id="ARBA00005869"/>
    </source>
</evidence>
<feature type="domain" description="Proline dehydrogenase" evidence="6">
    <location>
        <begin position="62"/>
        <end position="168"/>
    </location>
</feature>
<dbReference type="RefSeq" id="XP_009155267.1">
    <property type="nucleotide sequence ID" value="XM_009157019.1"/>
</dbReference>
<dbReference type="Proteomes" id="UP000007304">
    <property type="component" value="Unassembled WGS sequence"/>
</dbReference>
<evidence type="ECO:0000256" key="5">
    <source>
        <dbReference type="RuleBase" id="RU364054"/>
    </source>
</evidence>
<protein>
    <recommendedName>
        <fullName evidence="2 5">Proline dehydrogenase</fullName>
        <ecNumber evidence="2 5">1.5.5.2</ecNumber>
    </recommendedName>
</protein>
<dbReference type="eggNOG" id="KOG0186">
    <property type="taxonomic scope" value="Eukaryota"/>
</dbReference>
<reference evidence="7" key="1">
    <citation type="submission" date="2011-07" db="EMBL/GenBank/DDBJ databases">
        <title>The Genome Sequence of Exophiala (Wangiella) dermatitidis NIH/UT8656.</title>
        <authorList>
            <consortium name="The Broad Institute Genome Sequencing Platform"/>
            <person name="Cuomo C."/>
            <person name="Wang Z."/>
            <person name="Hunicke-Smith S."/>
            <person name="Szanislo P.J."/>
            <person name="Earl A."/>
            <person name="Young S.K."/>
            <person name="Zeng Q."/>
            <person name="Gargeya S."/>
            <person name="Fitzgerald M."/>
            <person name="Haas B."/>
            <person name="Abouelleil A."/>
            <person name="Alvarado L."/>
            <person name="Arachchi H.M."/>
            <person name="Berlin A."/>
            <person name="Brown A."/>
            <person name="Chapman S.B."/>
            <person name="Chen Z."/>
            <person name="Dunbar C."/>
            <person name="Freedman E."/>
            <person name="Gearin G."/>
            <person name="Gellesch M."/>
            <person name="Goldberg J."/>
            <person name="Griggs A."/>
            <person name="Gujja S."/>
            <person name="Heiman D."/>
            <person name="Howarth C."/>
            <person name="Larson L."/>
            <person name="Lui A."/>
            <person name="MacDonald P.J.P."/>
            <person name="Montmayeur A."/>
            <person name="Murphy C."/>
            <person name="Neiman D."/>
            <person name="Pearson M."/>
            <person name="Priest M."/>
            <person name="Roberts A."/>
            <person name="Saif S."/>
            <person name="Shea T."/>
            <person name="Shenoy N."/>
            <person name="Sisk P."/>
            <person name="Stolte C."/>
            <person name="Sykes S."/>
            <person name="Wortman J."/>
            <person name="Nusbaum C."/>
            <person name="Birren B."/>
        </authorList>
    </citation>
    <scope>NUCLEOTIDE SEQUENCE</scope>
    <source>
        <strain evidence="7">NIH/UT8656</strain>
    </source>
</reference>
<comment type="catalytic activity">
    <reaction evidence="5">
        <text>L-proline + a quinone = (S)-1-pyrroline-5-carboxylate + a quinol + H(+)</text>
        <dbReference type="Rhea" id="RHEA:23784"/>
        <dbReference type="ChEBI" id="CHEBI:15378"/>
        <dbReference type="ChEBI" id="CHEBI:17388"/>
        <dbReference type="ChEBI" id="CHEBI:24646"/>
        <dbReference type="ChEBI" id="CHEBI:60039"/>
        <dbReference type="ChEBI" id="CHEBI:132124"/>
        <dbReference type="EC" id="1.5.5.2"/>
    </reaction>
</comment>
<dbReference type="OrthoDB" id="5464at2759"/>
<dbReference type="Gene3D" id="3.20.20.220">
    <property type="match status" value="2"/>
</dbReference>
<dbReference type="HOGENOM" id="CLU_018202_0_0_1"/>
<comment type="function">
    <text evidence="5">Converts proline to delta-1-pyrroline-5-carboxylate.</text>
</comment>
<keyword evidence="5" id="KW-0274">FAD</keyword>
<feature type="domain" description="Proline dehydrogenase" evidence="6">
    <location>
        <begin position="171"/>
        <end position="302"/>
    </location>
</feature>
<dbReference type="Pfam" id="PF01619">
    <property type="entry name" value="Pro_dh"/>
    <property type="match status" value="2"/>
</dbReference>
<keyword evidence="3 5" id="KW-0560">Oxidoreductase</keyword>
<dbReference type="PANTHER" id="PTHR13914">
    <property type="entry name" value="PROLINE OXIDASE"/>
    <property type="match status" value="1"/>
</dbReference>
<dbReference type="PANTHER" id="PTHR13914:SF34">
    <property type="entry name" value="PROLINE DEHYDROGENASE"/>
    <property type="match status" value="1"/>
</dbReference>
<dbReference type="SUPFAM" id="SSF51730">
    <property type="entry name" value="FAD-linked oxidoreductase"/>
    <property type="match status" value="1"/>
</dbReference>
<dbReference type="VEuPathDB" id="FungiDB:HMPREF1120_02970"/>
<name>H6BRX8_EXODN</name>
<dbReference type="InterPro" id="IPR015659">
    <property type="entry name" value="Proline_oxidase"/>
</dbReference>
<dbReference type="AlphaFoldDB" id="H6BRX8"/>
<dbReference type="InterPro" id="IPR029041">
    <property type="entry name" value="FAD-linked_oxidoreductase-like"/>
</dbReference>
<accession>H6BRX8</accession>
<dbReference type="OMA" id="RWTIYDH"/>
<comment type="similarity">
    <text evidence="1 5">Belongs to the proline oxidase family.</text>
</comment>
<dbReference type="InterPro" id="IPR002872">
    <property type="entry name" value="Proline_DH_dom"/>
</dbReference>
<evidence type="ECO:0000256" key="2">
    <source>
        <dbReference type="ARBA" id="ARBA00012695"/>
    </source>
</evidence>
<sequence length="327" mass="36046">MKNIGFAGIILCYGREAQAGKEKNVLGPASEANPDQQILEWRDGTLRTLGMIESSNFLGIRLTGAGTGVIRCLLEGSDPPPLFRQAMDAICRQAAAQGSRVWIDSEQQAVQSTIDKWTIDLMRRYNTCGRALVYNTLQAYRKASRAELEHQLRLSQQDGWTLAVKLVRVLYNGIVRDLLLGTVDGIPQDEFPPLKLFLATHNTETVRQTANLAKRLSDTGQLKVAPEFGQLQGMADDIGFEIIHSADAAKSTIEANTEGSSGVHGTFVPLVYKCLTWGSLRECMRYLVRRAEENMGATGRLKEGLLPIVAELWHRSMGSVRRQGSGS</sequence>
<dbReference type="GO" id="GO:0010133">
    <property type="term" value="P:L-proline catabolic process to L-glutamate"/>
    <property type="evidence" value="ECO:0007669"/>
    <property type="project" value="TreeGrafter"/>
</dbReference>
<keyword evidence="5" id="KW-0285">Flavoprotein</keyword>
<proteinExistence type="inferred from homology"/>
<dbReference type="STRING" id="858893.H6BRX8"/>
<organism evidence="7 8">
    <name type="scientific">Exophiala dermatitidis (strain ATCC 34100 / CBS 525.76 / NIH/UT8656)</name>
    <name type="common">Black yeast</name>
    <name type="synonym">Wangiella dermatitidis</name>
    <dbReference type="NCBI Taxonomy" id="858893"/>
    <lineage>
        <taxon>Eukaryota</taxon>
        <taxon>Fungi</taxon>
        <taxon>Dikarya</taxon>
        <taxon>Ascomycota</taxon>
        <taxon>Pezizomycotina</taxon>
        <taxon>Eurotiomycetes</taxon>
        <taxon>Chaetothyriomycetidae</taxon>
        <taxon>Chaetothyriales</taxon>
        <taxon>Herpotrichiellaceae</taxon>
        <taxon>Exophiala</taxon>
    </lineage>
</organism>
<gene>
    <name evidence="7" type="ORF">HMPREF1120_02970</name>
</gene>
<comment type="cofactor">
    <cofactor evidence="5">
        <name>FAD</name>
        <dbReference type="ChEBI" id="CHEBI:57692"/>
    </cofactor>
</comment>
<dbReference type="GO" id="GO:0004657">
    <property type="term" value="F:proline dehydrogenase activity"/>
    <property type="evidence" value="ECO:0007669"/>
    <property type="project" value="UniProtKB-EC"/>
</dbReference>
<dbReference type="EC" id="1.5.5.2" evidence="2 5"/>
<evidence type="ECO:0000256" key="3">
    <source>
        <dbReference type="ARBA" id="ARBA00023002"/>
    </source>
</evidence>
<dbReference type="InParanoid" id="H6BRX8"/>
<dbReference type="GO" id="GO:0071949">
    <property type="term" value="F:FAD binding"/>
    <property type="evidence" value="ECO:0007669"/>
    <property type="project" value="TreeGrafter"/>
</dbReference>
<keyword evidence="4 5" id="KW-0642">Proline metabolism</keyword>
<evidence type="ECO:0000313" key="7">
    <source>
        <dbReference type="EMBL" id="EHY54806.1"/>
    </source>
</evidence>
<dbReference type="EMBL" id="JH226131">
    <property type="protein sequence ID" value="EHY54806.1"/>
    <property type="molecule type" value="Genomic_DNA"/>
</dbReference>
<keyword evidence="8" id="KW-1185">Reference proteome</keyword>